<comment type="caution">
    <text evidence="2">The sequence shown here is derived from an EMBL/GenBank/DDBJ whole genome shotgun (WGS) entry which is preliminary data.</text>
</comment>
<keyword evidence="1" id="KW-1133">Transmembrane helix</keyword>
<dbReference type="SUPFAM" id="SSF53756">
    <property type="entry name" value="UDP-Glycosyltransferase/glycogen phosphorylase"/>
    <property type="match status" value="1"/>
</dbReference>
<dbReference type="AlphaFoldDB" id="A0A5M3X7B3"/>
<evidence type="ECO:0000313" key="3">
    <source>
        <dbReference type="Proteomes" id="UP000331127"/>
    </source>
</evidence>
<evidence type="ECO:0000256" key="1">
    <source>
        <dbReference type="SAM" id="Phobius"/>
    </source>
</evidence>
<feature type="transmembrane region" description="Helical" evidence="1">
    <location>
        <begin position="173"/>
        <end position="193"/>
    </location>
</feature>
<dbReference type="OrthoDB" id="7806295at2"/>
<protein>
    <recommendedName>
        <fullName evidence="4">Glycosyl transferase</fullName>
    </recommendedName>
</protein>
<dbReference type="InterPro" id="IPR007554">
    <property type="entry name" value="Glycerophosphate_synth"/>
</dbReference>
<dbReference type="GO" id="GO:0047355">
    <property type="term" value="F:CDP-glycerol glycerophosphotransferase activity"/>
    <property type="evidence" value="ECO:0007669"/>
    <property type="project" value="InterPro"/>
</dbReference>
<keyword evidence="1" id="KW-0472">Membrane</keyword>
<dbReference type="GO" id="GO:0016020">
    <property type="term" value="C:membrane"/>
    <property type="evidence" value="ECO:0007669"/>
    <property type="project" value="InterPro"/>
</dbReference>
<accession>A0A5M3X7B3</accession>
<dbReference type="Pfam" id="PF04464">
    <property type="entry name" value="Glyphos_transf"/>
    <property type="match status" value="1"/>
</dbReference>
<keyword evidence="1" id="KW-0812">Transmembrane</keyword>
<dbReference type="Gene3D" id="3.40.50.12580">
    <property type="match status" value="1"/>
</dbReference>
<dbReference type="Proteomes" id="UP000331127">
    <property type="component" value="Unassembled WGS sequence"/>
</dbReference>
<feature type="transmembrane region" description="Helical" evidence="1">
    <location>
        <begin position="148"/>
        <end position="167"/>
    </location>
</feature>
<proteinExistence type="predicted"/>
<name>A0A5M3X7B3_9ACTN</name>
<evidence type="ECO:0008006" key="4">
    <source>
        <dbReference type="Google" id="ProtNLM"/>
    </source>
</evidence>
<gene>
    <name evidence="2" type="ORF">Amac_101640</name>
</gene>
<dbReference type="InterPro" id="IPR043148">
    <property type="entry name" value="TagF_C"/>
</dbReference>
<keyword evidence="3" id="KW-1185">Reference proteome</keyword>
<feature type="transmembrane region" description="Helical" evidence="1">
    <location>
        <begin position="20"/>
        <end position="45"/>
    </location>
</feature>
<dbReference type="EMBL" id="BLAE01000105">
    <property type="protein sequence ID" value="GES16566.1"/>
    <property type="molecule type" value="Genomic_DNA"/>
</dbReference>
<feature type="transmembrane region" description="Helical" evidence="1">
    <location>
        <begin position="89"/>
        <end position="114"/>
    </location>
</feature>
<reference evidence="2 3" key="1">
    <citation type="submission" date="2019-10" db="EMBL/GenBank/DDBJ databases">
        <title>Whole genome shotgun sequence of Acrocarpospora macrocephala NBRC 16266.</title>
        <authorList>
            <person name="Ichikawa N."/>
            <person name="Kimura A."/>
            <person name="Kitahashi Y."/>
            <person name="Komaki H."/>
            <person name="Oguchi A."/>
        </authorList>
    </citation>
    <scope>NUCLEOTIDE SEQUENCE [LARGE SCALE GENOMIC DNA]</scope>
    <source>
        <strain evidence="2 3">NBRC 16266</strain>
    </source>
</reference>
<sequence length="575" mass="62651">MGGSFRSINALVTTVLLGSYPVLVVAALCPLPWVFAAFAVVSYAAEAKLPKPIANRLSLVHLGATVRFLTREMAAVLLLARTVGPQSRWFALLAGGLFLFHGMRAAQTGLALYLKRCHSKKPVDSRNLGVAFPAAPPETLVNWHGVRLLYVDVLPVGLTALGALAGVDWLGALGVGVALLLMASAVLALTWHVRRAAPLADRRRVIWEVDQQVREYRPEVLLYFSGPANSIYQASMWLPVLENIDRRAVIVLRERPLMRVLGPTTLPVLCIPSAVELMNFRGLDTARVALFASNVGNNIHMLRRPGLVSVFIGHGDSDKEASFNPFTKVYDEVWVAGQAGRDRYQRAAVGVRDASIVEVGRPQLAGISREGPGMPYRTVLYAPTWEGWTDDLHHTSVAALGPQLVQALMDNSVHLIYKPHPLTGHRCPTTRAAHQHILTMIAKAGRQSSRVATDDLYSCFNQADLLVSDISSVVADFVASGKPYVVSNVAGLPDFRERYPTARAAYLLSRDLNELPEILAQLDKDEDALAEARREQRGYLLGDGDPMARFNLAVENACRVSERDPAGSSRPGGAC</sequence>
<organism evidence="2 3">
    <name type="scientific">Acrocarpospora macrocephala</name>
    <dbReference type="NCBI Taxonomy" id="150177"/>
    <lineage>
        <taxon>Bacteria</taxon>
        <taxon>Bacillati</taxon>
        <taxon>Actinomycetota</taxon>
        <taxon>Actinomycetes</taxon>
        <taxon>Streptosporangiales</taxon>
        <taxon>Streptosporangiaceae</taxon>
        <taxon>Acrocarpospora</taxon>
    </lineage>
</organism>
<evidence type="ECO:0000313" key="2">
    <source>
        <dbReference type="EMBL" id="GES16566.1"/>
    </source>
</evidence>